<dbReference type="Proteomes" id="UP001201701">
    <property type="component" value="Unassembled WGS sequence"/>
</dbReference>
<evidence type="ECO:0000256" key="8">
    <source>
        <dbReference type="SAM" id="MobiDB-lite"/>
    </source>
</evidence>
<evidence type="ECO:0000256" key="1">
    <source>
        <dbReference type="ARBA" id="ARBA00022475"/>
    </source>
</evidence>
<feature type="site" description="Important for catalytic activity" evidence="7">
    <location>
        <position position="253"/>
    </location>
</feature>
<keyword evidence="7" id="KW-0997">Cell inner membrane</keyword>
<evidence type="ECO:0000256" key="2">
    <source>
        <dbReference type="ARBA" id="ARBA00022692"/>
    </source>
</evidence>
<keyword evidence="4 7" id="KW-0472">Membrane</keyword>
<organism evidence="9 10">
    <name type="scientific">Mesorhizobium retamae</name>
    <dbReference type="NCBI Taxonomy" id="2912854"/>
    <lineage>
        <taxon>Bacteria</taxon>
        <taxon>Pseudomonadati</taxon>
        <taxon>Pseudomonadota</taxon>
        <taxon>Alphaproteobacteria</taxon>
        <taxon>Hyphomicrobiales</taxon>
        <taxon>Phyllobacteriaceae</taxon>
        <taxon>Mesorhizobium</taxon>
    </lineage>
</organism>
<comment type="function">
    <text evidence="7">Functions as a peptidoglycan terminase that cleaves nascent peptidoglycan strands endolytically to terminate their elongation.</text>
</comment>
<dbReference type="EC" id="4.2.2.29" evidence="7"/>
<evidence type="ECO:0000313" key="10">
    <source>
        <dbReference type="Proteomes" id="UP001201701"/>
    </source>
</evidence>
<sequence>MNTTPTNNEDVSQAAATSTPIIPKTASEALRPEAGTPPPAKRSRASRSQIVVFMNFLISCIMLVVLAAGVAVYFGRQEFFGPGPAANGDTFLVRPNSGVQDIAEQLERRGFISDARIFRLGVRAYGNDQGLKAGEYEIKPHASMREIMDLLKSGKSVMYSLTIPEGLTVEQAFQRIATAETLTGDMPASLPPEGTLATDTLRFTRGATRKQMIDKLSADQKELVDEIWKRRSPDLPLANVDEFVTLASIVEKETGRSDERSRVAAVFLNRLSKGMRLQSDPTIIYGLFGGKGKPGDRPIYQSDIDKKTPYNTYQISGLPPTPIANPGRASLEAVANPSKTKDLYFVADGNGGHVFAATLDEHNQNVARYRSLMKKQAEEAAKAGNATQPSNGDAAATGTNTVQ</sequence>
<dbReference type="HAMAP" id="MF_02065">
    <property type="entry name" value="MltG"/>
    <property type="match status" value="1"/>
</dbReference>
<feature type="compositionally biased region" description="Polar residues" evidence="8">
    <location>
        <begin position="385"/>
        <end position="403"/>
    </location>
</feature>
<accession>A0ABS9Q900</accession>
<keyword evidence="10" id="KW-1185">Reference proteome</keyword>
<reference evidence="9 10" key="1">
    <citation type="submission" date="2022-02" db="EMBL/GenBank/DDBJ databases">
        <title>Draft genome sequence of Mezorhizobium retamae strain IRAMC:0171 isolated from Retama raetam nodules.</title>
        <authorList>
            <person name="Bengaied R."/>
            <person name="Sbissi I."/>
            <person name="Huber K."/>
            <person name="Ghodbane F."/>
            <person name="Nouioui I."/>
            <person name="Tarhouni M."/>
            <person name="Gtari M."/>
        </authorList>
    </citation>
    <scope>NUCLEOTIDE SEQUENCE [LARGE SCALE GENOMIC DNA]</scope>
    <source>
        <strain evidence="9 10">IRAMC:0171</strain>
    </source>
</reference>
<dbReference type="PANTHER" id="PTHR30518:SF2">
    <property type="entry name" value="ENDOLYTIC MUREIN TRANSGLYCOSYLASE"/>
    <property type="match status" value="1"/>
</dbReference>
<dbReference type="NCBIfam" id="TIGR00247">
    <property type="entry name" value="endolytic transglycosylase MltG"/>
    <property type="match status" value="1"/>
</dbReference>
<dbReference type="InterPro" id="IPR003770">
    <property type="entry name" value="MLTG-like"/>
</dbReference>
<evidence type="ECO:0000313" key="9">
    <source>
        <dbReference type="EMBL" id="MCG7503875.1"/>
    </source>
</evidence>
<keyword evidence="1 7" id="KW-1003">Cell membrane</keyword>
<dbReference type="Pfam" id="PF02618">
    <property type="entry name" value="YceG"/>
    <property type="match status" value="1"/>
</dbReference>
<comment type="similarity">
    <text evidence="7">Belongs to the transglycosylase MltG family.</text>
</comment>
<keyword evidence="6 7" id="KW-0961">Cell wall biogenesis/degradation</keyword>
<dbReference type="EMBL" id="JAKREW010000001">
    <property type="protein sequence ID" value="MCG7503875.1"/>
    <property type="molecule type" value="Genomic_DNA"/>
</dbReference>
<dbReference type="CDD" id="cd08010">
    <property type="entry name" value="MltG_like"/>
    <property type="match status" value="1"/>
</dbReference>
<evidence type="ECO:0000256" key="5">
    <source>
        <dbReference type="ARBA" id="ARBA00023239"/>
    </source>
</evidence>
<protein>
    <recommendedName>
        <fullName evidence="7">Endolytic murein transglycosylase</fullName>
        <ecNumber evidence="7">4.2.2.29</ecNumber>
    </recommendedName>
    <alternativeName>
        <fullName evidence="7">Peptidoglycan lytic transglycosylase</fullName>
    </alternativeName>
    <alternativeName>
        <fullName evidence="7">Peptidoglycan polymerization terminase</fullName>
    </alternativeName>
</protein>
<comment type="caution">
    <text evidence="9">The sequence shown here is derived from an EMBL/GenBank/DDBJ whole genome shotgun (WGS) entry which is preliminary data.</text>
</comment>
<evidence type="ECO:0000256" key="7">
    <source>
        <dbReference type="HAMAP-Rule" id="MF_02065"/>
    </source>
</evidence>
<comment type="subcellular location">
    <subcellularLocation>
        <location evidence="7">Cell inner membrane</location>
        <topology evidence="7">Single-pass membrane protein</topology>
    </subcellularLocation>
</comment>
<dbReference type="RefSeq" id="WP_239361819.1">
    <property type="nucleotide sequence ID" value="NZ_JAKREW010000001.1"/>
</dbReference>
<feature type="region of interest" description="Disordered" evidence="8">
    <location>
        <begin position="1"/>
        <end position="42"/>
    </location>
</feature>
<evidence type="ECO:0000256" key="6">
    <source>
        <dbReference type="ARBA" id="ARBA00023316"/>
    </source>
</evidence>
<dbReference type="Gene3D" id="3.30.160.60">
    <property type="entry name" value="Classic Zinc Finger"/>
    <property type="match status" value="1"/>
</dbReference>
<dbReference type="PANTHER" id="PTHR30518">
    <property type="entry name" value="ENDOLYTIC MUREIN TRANSGLYCOSYLASE"/>
    <property type="match status" value="1"/>
</dbReference>
<keyword evidence="3 7" id="KW-1133">Transmembrane helix</keyword>
<gene>
    <name evidence="7 9" type="primary">mltG</name>
    <name evidence="9" type="ORF">L4923_02460</name>
</gene>
<comment type="catalytic activity">
    <reaction evidence="7">
        <text>a peptidoglycan chain = a peptidoglycan chain with N-acetyl-1,6-anhydromuramyl-[peptide] at the reducing end + a peptidoglycan chain with N-acetylglucosamine at the non-reducing end.</text>
        <dbReference type="EC" id="4.2.2.29"/>
    </reaction>
</comment>
<name>A0ABS9Q900_9HYPH</name>
<feature type="region of interest" description="Disordered" evidence="8">
    <location>
        <begin position="375"/>
        <end position="403"/>
    </location>
</feature>
<feature type="compositionally biased region" description="Polar residues" evidence="8">
    <location>
        <begin position="1"/>
        <end position="20"/>
    </location>
</feature>
<proteinExistence type="inferred from homology"/>
<feature type="transmembrane region" description="Helical" evidence="7">
    <location>
        <begin position="50"/>
        <end position="74"/>
    </location>
</feature>
<dbReference type="Gene3D" id="3.30.1490.480">
    <property type="entry name" value="Endolytic murein transglycosylase"/>
    <property type="match status" value="1"/>
</dbReference>
<keyword evidence="5 7" id="KW-0456">Lyase</keyword>
<keyword evidence="2 7" id="KW-0812">Transmembrane</keyword>
<evidence type="ECO:0000256" key="4">
    <source>
        <dbReference type="ARBA" id="ARBA00023136"/>
    </source>
</evidence>
<evidence type="ECO:0000256" key="3">
    <source>
        <dbReference type="ARBA" id="ARBA00022989"/>
    </source>
</evidence>